<dbReference type="InterPro" id="IPR001996">
    <property type="entry name" value="PTS_IIB_1"/>
</dbReference>
<keyword evidence="1" id="KW-0813">Transport</keyword>
<evidence type="ECO:0000256" key="5">
    <source>
        <dbReference type="PROSITE-ProRule" id="PRU00421"/>
    </source>
</evidence>
<dbReference type="AlphaFoldDB" id="A0AAI9K7E9"/>
<keyword evidence="6" id="KW-0472">Membrane</keyword>
<accession>A0AAI9K7E9</accession>
<evidence type="ECO:0000259" key="7">
    <source>
        <dbReference type="PROSITE" id="PS51098"/>
    </source>
</evidence>
<dbReference type="GO" id="GO:0090563">
    <property type="term" value="F:protein-phosphocysteine-sugar phosphotransferase activity"/>
    <property type="evidence" value="ECO:0007669"/>
    <property type="project" value="TreeGrafter"/>
</dbReference>
<dbReference type="Proteomes" id="UP000660047">
    <property type="component" value="Unassembled WGS sequence"/>
</dbReference>
<dbReference type="PROSITE" id="PS51098">
    <property type="entry name" value="PTS_EIIB_TYPE_1"/>
    <property type="match status" value="1"/>
</dbReference>
<sequence>MRNLNADMDVLFALTGINNIENEFMVAMVLVIVCLAAAVCLTVWIRKYVRGNASGSLEDSQDEREDREYSAEDNYIDGDAVAIAIAGALGGTANIYSLRSSDTRLRVTVNNGALVDRRKLKATGALGILAKGRQVQVFYEDQVERICRELGRYIDGHRKDNIEQEAEIDYERVLKKVYVPVEGDVVRVSDIHCLQNLGDGSVGLCAIRATRGEIRAPFDCKAGYSKAGEGQIECTSEEGYVVRIYLISEIDTGWQRTQSYVDIRLTCGDGEKVRKGRLLAEYPYETLAGRGETVYAVLEVHSDENADTGHSGGIDKGYQLKINRREKVNYEYVACELVV</sequence>
<gene>
    <name evidence="8" type="ORF">COEU31_21720</name>
</gene>
<evidence type="ECO:0000313" key="8">
    <source>
        <dbReference type="EMBL" id="GFO95126.1"/>
    </source>
</evidence>
<dbReference type="GO" id="GO:0008982">
    <property type="term" value="F:protein-N(PI)-phosphohistidine-sugar phosphotransferase activity"/>
    <property type="evidence" value="ECO:0007669"/>
    <property type="project" value="InterPro"/>
</dbReference>
<dbReference type="PANTHER" id="PTHR30009">
    <property type="entry name" value="CYTOCHROME C-TYPE SYNTHESIS PROTEIN AND PTS TRANSMEMBRANE COMPONENT"/>
    <property type="match status" value="1"/>
</dbReference>
<organism evidence="8 9">
    <name type="scientific">Coprococcus eutactus</name>
    <dbReference type="NCBI Taxonomy" id="33043"/>
    <lineage>
        <taxon>Bacteria</taxon>
        <taxon>Bacillati</taxon>
        <taxon>Bacillota</taxon>
        <taxon>Clostridia</taxon>
        <taxon>Lachnospirales</taxon>
        <taxon>Lachnospiraceae</taxon>
        <taxon>Coprococcus</taxon>
    </lineage>
</organism>
<keyword evidence="6" id="KW-1133">Transmembrane helix</keyword>
<reference evidence="8" key="1">
    <citation type="submission" date="2020-06" db="EMBL/GenBank/DDBJ databases">
        <title>Characterization of fructooligosaccharide metabolism and fructooligosaccharide-degrading enzymes in human commensal butyrate producers.</title>
        <authorList>
            <person name="Tanno H."/>
            <person name="Fujii T."/>
            <person name="Hirano K."/>
            <person name="Maeno S."/>
            <person name="Tonozuka T."/>
            <person name="Sakamoto M."/>
            <person name="Ohkuma M."/>
            <person name="Tochio T."/>
            <person name="Endo A."/>
        </authorList>
    </citation>
    <scope>NUCLEOTIDE SEQUENCE</scope>
    <source>
        <strain evidence="8">JCM 31265</strain>
    </source>
</reference>
<keyword evidence="2" id="KW-0762">Sugar transport</keyword>
<dbReference type="GO" id="GO:0005886">
    <property type="term" value="C:plasma membrane"/>
    <property type="evidence" value="ECO:0007669"/>
    <property type="project" value="TreeGrafter"/>
</dbReference>
<keyword evidence="3" id="KW-0808">Transferase</keyword>
<dbReference type="EMBL" id="BLYL01000014">
    <property type="protein sequence ID" value="GFO95126.1"/>
    <property type="molecule type" value="Genomic_DNA"/>
</dbReference>
<comment type="caution">
    <text evidence="8">The sequence shown here is derived from an EMBL/GenBank/DDBJ whole genome shotgun (WGS) entry which is preliminary data.</text>
</comment>
<evidence type="ECO:0000256" key="6">
    <source>
        <dbReference type="SAM" id="Phobius"/>
    </source>
</evidence>
<dbReference type="GO" id="GO:0009401">
    <property type="term" value="P:phosphoenolpyruvate-dependent sugar phosphotransferase system"/>
    <property type="evidence" value="ECO:0007669"/>
    <property type="project" value="UniProtKB-KW"/>
</dbReference>
<dbReference type="InterPro" id="IPR050429">
    <property type="entry name" value="PTS_Glucose_EIICBA"/>
</dbReference>
<evidence type="ECO:0000256" key="3">
    <source>
        <dbReference type="ARBA" id="ARBA00022679"/>
    </source>
</evidence>
<dbReference type="RefSeq" id="WP_055222316.1">
    <property type="nucleotide sequence ID" value="NZ_BLYL01000014.1"/>
</dbReference>
<keyword evidence="4" id="KW-0598">Phosphotransferase system</keyword>
<comment type="caution">
    <text evidence="5">Lacks conserved residue(s) required for the propagation of feature annotation.</text>
</comment>
<protein>
    <recommendedName>
        <fullName evidence="7">PTS EIIB type-1 domain-containing protein</fullName>
    </recommendedName>
</protein>
<feature type="transmembrane region" description="Helical" evidence="6">
    <location>
        <begin position="24"/>
        <end position="45"/>
    </location>
</feature>
<evidence type="ECO:0000256" key="1">
    <source>
        <dbReference type="ARBA" id="ARBA00022448"/>
    </source>
</evidence>
<dbReference type="SUPFAM" id="SSF55604">
    <property type="entry name" value="Glucose permease domain IIB"/>
    <property type="match status" value="1"/>
</dbReference>
<proteinExistence type="predicted"/>
<evidence type="ECO:0000313" key="9">
    <source>
        <dbReference type="Proteomes" id="UP000660047"/>
    </source>
</evidence>
<name>A0AAI9K7E9_9FIRM</name>
<evidence type="ECO:0000256" key="2">
    <source>
        <dbReference type="ARBA" id="ARBA00022597"/>
    </source>
</evidence>
<feature type="domain" description="PTS EIIB type-1" evidence="7">
    <location>
        <begin position="79"/>
        <end position="160"/>
    </location>
</feature>
<keyword evidence="6" id="KW-0812">Transmembrane</keyword>
<evidence type="ECO:0000256" key="4">
    <source>
        <dbReference type="ARBA" id="ARBA00022683"/>
    </source>
</evidence>
<dbReference type="InterPro" id="IPR036878">
    <property type="entry name" value="Glu_permease_IIB"/>
</dbReference>
<dbReference type="Gene3D" id="3.30.1360.60">
    <property type="entry name" value="Glucose permease domain IIB"/>
    <property type="match status" value="1"/>
</dbReference>